<dbReference type="GO" id="GO:0009403">
    <property type="term" value="P:toxin biosynthetic process"/>
    <property type="evidence" value="ECO:0007669"/>
    <property type="project" value="InterPro"/>
</dbReference>
<feature type="region of interest" description="Disordered" evidence="5">
    <location>
        <begin position="194"/>
        <end position="379"/>
    </location>
</feature>
<feature type="compositionally biased region" description="Polar residues" evidence="5">
    <location>
        <begin position="321"/>
        <end position="338"/>
    </location>
</feature>
<evidence type="ECO:0000256" key="6">
    <source>
        <dbReference type="SAM" id="Phobius"/>
    </source>
</evidence>
<proteinExistence type="predicted"/>
<feature type="transmembrane region" description="Helical" evidence="6">
    <location>
        <begin position="69"/>
        <end position="91"/>
    </location>
</feature>
<feature type="compositionally biased region" description="Low complexity" evidence="5">
    <location>
        <begin position="265"/>
        <end position="277"/>
    </location>
</feature>
<dbReference type="PANTHER" id="PTHR36926">
    <property type="entry name" value="COLICIN V PRODUCTION PROTEIN"/>
    <property type="match status" value="1"/>
</dbReference>
<gene>
    <name evidence="7" type="ordered locus">DMR_05600</name>
</gene>
<dbReference type="InterPro" id="IPR003825">
    <property type="entry name" value="Colicin-V_CvpA"/>
</dbReference>
<protein>
    <submittedName>
        <fullName evidence="7">Hypothetical membrane protein</fullName>
    </submittedName>
</protein>
<reference evidence="7 8" key="1">
    <citation type="journal article" date="2009" name="Genome Res.">
        <title>Whole genome sequence of Desulfovibrio magneticus strain RS-1 revealed common gene clusters in magnetotactic bacteria.</title>
        <authorList>
            <person name="Nakazawa H."/>
            <person name="Arakaki A."/>
            <person name="Narita-Yamada S."/>
            <person name="Yashiro I."/>
            <person name="Jinno K."/>
            <person name="Aoki N."/>
            <person name="Tsuruyama A."/>
            <person name="Okamura Y."/>
            <person name="Tanikawa S."/>
            <person name="Fujita N."/>
            <person name="Takeyama H."/>
            <person name="Matsunaga T."/>
        </authorList>
    </citation>
    <scope>NUCLEOTIDE SEQUENCE [LARGE SCALE GENOMIC DNA]</scope>
    <source>
        <strain evidence="8">ATCC 700980 / DSM 13731 / RS-1</strain>
    </source>
</reference>
<keyword evidence="8" id="KW-1185">Reference proteome</keyword>
<dbReference type="GO" id="GO:0016020">
    <property type="term" value="C:membrane"/>
    <property type="evidence" value="ECO:0007669"/>
    <property type="project" value="UniProtKB-SubCell"/>
</dbReference>
<dbReference type="AlphaFoldDB" id="C4XI89"/>
<organism evidence="7 8">
    <name type="scientific">Solidesulfovibrio magneticus (strain ATCC 700980 / DSM 13731 / RS-1)</name>
    <name type="common">Desulfovibrio magneticus</name>
    <dbReference type="NCBI Taxonomy" id="573370"/>
    <lineage>
        <taxon>Bacteria</taxon>
        <taxon>Pseudomonadati</taxon>
        <taxon>Thermodesulfobacteriota</taxon>
        <taxon>Desulfovibrionia</taxon>
        <taxon>Desulfovibrionales</taxon>
        <taxon>Desulfovibrionaceae</taxon>
        <taxon>Solidesulfovibrio</taxon>
    </lineage>
</organism>
<feature type="compositionally biased region" description="Basic and acidic residues" evidence="5">
    <location>
        <begin position="278"/>
        <end position="304"/>
    </location>
</feature>
<evidence type="ECO:0000256" key="5">
    <source>
        <dbReference type="SAM" id="MobiDB-lite"/>
    </source>
</evidence>
<sequence length="379" mass="39596">MTPTLNIADLSLAILWLFFAVRGYMRGLVKEAGSLAAIVTAFYLAGAYHKQLAPNLTEYISGNYAGTAAYLLIFTVTLLGVWFVALAISGIVKITMTQWADRFFGGGFGLVKGVILTAVLLFLLRLAAPDPDFLKGSMLVPVLDKMSTKLVNYIPPDINEKLRKFSKKELPDPINAALEKKAAAAAAAAAAAIGDKKPAEADKKPAEPEKKAEPAKKPETKPEAKPEAKSAEPPKKAEPAKPEADKKPAAPAPKPEAKPAEPAKPEANAKPAAPSPKVEGKPTEPAKKPEVKPAEPAKKTEPGKPESSLKPASPALKVEMRSTQAATPGQTPAKNTETAKALGNASPPAAAADKTAPAAKPRPAAPDKALQAAATDKPS</sequence>
<evidence type="ECO:0000256" key="2">
    <source>
        <dbReference type="ARBA" id="ARBA00022692"/>
    </source>
</evidence>
<feature type="compositionally biased region" description="Low complexity" evidence="5">
    <location>
        <begin position="339"/>
        <end position="379"/>
    </location>
</feature>
<feature type="transmembrane region" description="Helical" evidence="6">
    <location>
        <begin position="6"/>
        <end position="25"/>
    </location>
</feature>
<feature type="compositionally biased region" description="Basic and acidic residues" evidence="5">
    <location>
        <begin position="194"/>
        <end position="248"/>
    </location>
</feature>
<dbReference type="KEGG" id="dma:DMR_05600"/>
<dbReference type="STRING" id="573370.DMR_05600"/>
<name>C4XI89_SOLM1</name>
<keyword evidence="4 6" id="KW-0472">Membrane</keyword>
<evidence type="ECO:0000256" key="3">
    <source>
        <dbReference type="ARBA" id="ARBA00022989"/>
    </source>
</evidence>
<dbReference type="OrthoDB" id="5419037at2"/>
<evidence type="ECO:0000256" key="1">
    <source>
        <dbReference type="ARBA" id="ARBA00004141"/>
    </source>
</evidence>
<comment type="subcellular location">
    <subcellularLocation>
        <location evidence="1">Membrane</location>
        <topology evidence="1">Multi-pass membrane protein</topology>
    </subcellularLocation>
</comment>
<evidence type="ECO:0000256" key="4">
    <source>
        <dbReference type="ARBA" id="ARBA00023136"/>
    </source>
</evidence>
<evidence type="ECO:0000313" key="8">
    <source>
        <dbReference type="Proteomes" id="UP000009071"/>
    </source>
</evidence>
<keyword evidence="3 6" id="KW-1133">Transmembrane helix</keyword>
<feature type="transmembrane region" description="Helical" evidence="6">
    <location>
        <begin position="103"/>
        <end position="124"/>
    </location>
</feature>
<dbReference type="Pfam" id="PF02674">
    <property type="entry name" value="Colicin_V"/>
    <property type="match status" value="1"/>
</dbReference>
<feature type="transmembrane region" description="Helical" evidence="6">
    <location>
        <begin position="32"/>
        <end position="49"/>
    </location>
</feature>
<dbReference type="EMBL" id="AP010904">
    <property type="protein sequence ID" value="BAH74051.1"/>
    <property type="molecule type" value="Genomic_DNA"/>
</dbReference>
<dbReference type="InterPro" id="IPR052719">
    <property type="entry name" value="CvpA-like"/>
</dbReference>
<dbReference type="RefSeq" id="WP_012750132.1">
    <property type="nucleotide sequence ID" value="NC_012796.1"/>
</dbReference>
<dbReference type="Proteomes" id="UP000009071">
    <property type="component" value="Chromosome"/>
</dbReference>
<dbReference type="HOGENOM" id="CLU_061755_0_0_7"/>
<dbReference type="eggNOG" id="COG1286">
    <property type="taxonomic scope" value="Bacteria"/>
</dbReference>
<evidence type="ECO:0000313" key="7">
    <source>
        <dbReference type="EMBL" id="BAH74051.1"/>
    </source>
</evidence>
<dbReference type="PANTHER" id="PTHR36926:SF1">
    <property type="entry name" value="COLICIN V PRODUCTION PROTEIN"/>
    <property type="match status" value="1"/>
</dbReference>
<feature type="compositionally biased region" description="Basic and acidic residues" evidence="5">
    <location>
        <begin position="255"/>
        <end position="264"/>
    </location>
</feature>
<accession>C4XI89</accession>
<keyword evidence="2 6" id="KW-0812">Transmembrane</keyword>